<dbReference type="PANTHER" id="PTHR35377:SF8">
    <property type="entry name" value="ANTITOXIN VAPB22"/>
    <property type="match status" value="1"/>
</dbReference>
<dbReference type="Pfam" id="PF02604">
    <property type="entry name" value="PhdYeFM_antitox"/>
    <property type="match status" value="1"/>
</dbReference>
<keyword evidence="4" id="KW-1185">Reference proteome</keyword>
<proteinExistence type="inferred from homology"/>
<gene>
    <name evidence="3" type="ORF">D3874_01615</name>
</gene>
<dbReference type="AlphaFoldDB" id="A0A418WTG8"/>
<comment type="caution">
    <text evidence="3">The sequence shown here is derived from an EMBL/GenBank/DDBJ whole genome shotgun (WGS) entry which is preliminary data.</text>
</comment>
<dbReference type="InterPro" id="IPR006442">
    <property type="entry name" value="Antitoxin_Phd/YefM"/>
</dbReference>
<comment type="similarity">
    <text evidence="1 2">Belongs to the phD/YefM antitoxin family.</text>
</comment>
<dbReference type="PANTHER" id="PTHR35377">
    <property type="entry name" value="ANTITOXIN VAPB49-RELATED-RELATED"/>
    <property type="match status" value="1"/>
</dbReference>
<evidence type="ECO:0000256" key="1">
    <source>
        <dbReference type="ARBA" id="ARBA00009981"/>
    </source>
</evidence>
<comment type="function">
    <text evidence="2">Antitoxin component of a type II toxin-antitoxin (TA) system.</text>
</comment>
<dbReference type="InterPro" id="IPR036165">
    <property type="entry name" value="YefM-like_sf"/>
</dbReference>
<evidence type="ECO:0000313" key="4">
    <source>
        <dbReference type="Proteomes" id="UP000284605"/>
    </source>
</evidence>
<dbReference type="EMBL" id="QYUK01000008">
    <property type="protein sequence ID" value="RJF94561.1"/>
    <property type="molecule type" value="Genomic_DNA"/>
</dbReference>
<dbReference type="OrthoDB" id="7276624at2"/>
<evidence type="ECO:0000313" key="3">
    <source>
        <dbReference type="EMBL" id="RJF94561.1"/>
    </source>
</evidence>
<dbReference type="Proteomes" id="UP000284605">
    <property type="component" value="Unassembled WGS sequence"/>
</dbReference>
<reference evidence="3 4" key="1">
    <citation type="submission" date="2018-09" db="EMBL/GenBank/DDBJ databases">
        <authorList>
            <person name="Zhu H."/>
        </authorList>
    </citation>
    <scope>NUCLEOTIDE SEQUENCE [LARGE SCALE GENOMIC DNA]</scope>
    <source>
        <strain evidence="3 4">K1W22B-8</strain>
    </source>
</reference>
<dbReference type="NCBIfam" id="TIGR01552">
    <property type="entry name" value="phd_fam"/>
    <property type="match status" value="1"/>
</dbReference>
<organism evidence="3 4">
    <name type="scientific">Oleomonas cavernae</name>
    <dbReference type="NCBI Taxonomy" id="2320859"/>
    <lineage>
        <taxon>Bacteria</taxon>
        <taxon>Pseudomonadati</taxon>
        <taxon>Pseudomonadota</taxon>
        <taxon>Alphaproteobacteria</taxon>
        <taxon>Acetobacterales</taxon>
        <taxon>Acetobacteraceae</taxon>
        <taxon>Oleomonas</taxon>
    </lineage>
</organism>
<name>A0A418WTG8_9PROT</name>
<accession>A0A418WTG8</accession>
<dbReference type="RefSeq" id="WP_119775746.1">
    <property type="nucleotide sequence ID" value="NZ_QYUK01000008.1"/>
</dbReference>
<protein>
    <recommendedName>
        <fullName evidence="2">Antitoxin</fullName>
    </recommendedName>
</protein>
<evidence type="ECO:0000256" key="2">
    <source>
        <dbReference type="RuleBase" id="RU362080"/>
    </source>
</evidence>
<dbReference type="InterPro" id="IPR051416">
    <property type="entry name" value="phD-YefM_TA_antitoxins"/>
</dbReference>
<sequence>MKTVSAREANQHFSKLLAEVEAGREVIITKYGKPVAKLGRVVPKEDTPERRAAIEKMIARMQEGADLGGAKFDRSKDYDRQ</sequence>
<dbReference type="Gene3D" id="3.40.1620.10">
    <property type="entry name" value="YefM-like domain"/>
    <property type="match status" value="1"/>
</dbReference>
<dbReference type="SUPFAM" id="SSF143120">
    <property type="entry name" value="YefM-like"/>
    <property type="match status" value="1"/>
</dbReference>